<keyword evidence="2" id="KW-1185">Reference proteome</keyword>
<organism evidence="1 2">
    <name type="scientific">Ilyodon furcidens</name>
    <name type="common">goldbreast splitfin</name>
    <dbReference type="NCBI Taxonomy" id="33524"/>
    <lineage>
        <taxon>Eukaryota</taxon>
        <taxon>Metazoa</taxon>
        <taxon>Chordata</taxon>
        <taxon>Craniata</taxon>
        <taxon>Vertebrata</taxon>
        <taxon>Euteleostomi</taxon>
        <taxon>Actinopterygii</taxon>
        <taxon>Neopterygii</taxon>
        <taxon>Teleostei</taxon>
        <taxon>Neoteleostei</taxon>
        <taxon>Acanthomorphata</taxon>
        <taxon>Ovalentaria</taxon>
        <taxon>Atherinomorphae</taxon>
        <taxon>Cyprinodontiformes</taxon>
        <taxon>Goodeidae</taxon>
        <taxon>Ilyodon</taxon>
    </lineage>
</organism>
<protein>
    <submittedName>
        <fullName evidence="1">Uncharacterized protein</fullName>
    </submittedName>
</protein>
<name>A0ABV0V7T5_9TELE</name>
<proteinExistence type="predicted"/>
<evidence type="ECO:0000313" key="2">
    <source>
        <dbReference type="Proteomes" id="UP001482620"/>
    </source>
</evidence>
<comment type="caution">
    <text evidence="1">The sequence shown here is derived from an EMBL/GenBank/DDBJ whole genome shotgun (WGS) entry which is preliminary data.</text>
</comment>
<sequence>MVFVKNKPGTCFGVCKVLQYINSPNNDSDRKQQGFKLAFFPLFEEDISLPAVTMETKLYKKFLLTHMEGLTQSRNIQVKVVQMPCSAAFLQKKKPFTET</sequence>
<dbReference type="EMBL" id="JAHRIQ010094964">
    <property type="protein sequence ID" value="MEQ2252403.1"/>
    <property type="molecule type" value="Genomic_DNA"/>
</dbReference>
<gene>
    <name evidence="1" type="ORF">ILYODFUR_021410</name>
</gene>
<reference evidence="1 2" key="1">
    <citation type="submission" date="2021-06" db="EMBL/GenBank/DDBJ databases">
        <authorList>
            <person name="Palmer J.M."/>
        </authorList>
    </citation>
    <scope>NUCLEOTIDE SEQUENCE [LARGE SCALE GENOMIC DNA]</scope>
    <source>
        <strain evidence="2">if_2019</strain>
        <tissue evidence="1">Muscle</tissue>
    </source>
</reference>
<accession>A0ABV0V7T5</accession>
<dbReference type="Proteomes" id="UP001482620">
    <property type="component" value="Unassembled WGS sequence"/>
</dbReference>
<evidence type="ECO:0000313" key="1">
    <source>
        <dbReference type="EMBL" id="MEQ2252403.1"/>
    </source>
</evidence>